<proteinExistence type="inferred from homology"/>
<dbReference type="NCBIfam" id="TIGR00247">
    <property type="entry name" value="endolytic transglycosylase MltG"/>
    <property type="match status" value="1"/>
</dbReference>
<dbReference type="PANTHER" id="PTHR30518">
    <property type="entry name" value="ENDOLYTIC MUREIN TRANSGLYCOSYLASE"/>
    <property type="match status" value="1"/>
</dbReference>
<protein>
    <recommendedName>
        <fullName evidence="7">Endolytic murein transglycosylase</fullName>
        <ecNumber evidence="7">4.2.2.29</ecNumber>
    </recommendedName>
    <alternativeName>
        <fullName evidence="7">Peptidoglycan lytic transglycosylase</fullName>
    </alternativeName>
    <alternativeName>
        <fullName evidence="7">Peptidoglycan polymerization terminase</fullName>
    </alternativeName>
</protein>
<evidence type="ECO:0000313" key="8">
    <source>
        <dbReference type="EMBL" id="ABF39562.1"/>
    </source>
</evidence>
<dbReference type="Proteomes" id="UP000002432">
    <property type="component" value="Chromosome"/>
</dbReference>
<comment type="function">
    <text evidence="7">Functions as a peptidoglycan terminase that cleaves nascent peptidoglycan strands endolytically to terminate their elongation.</text>
</comment>
<keyword evidence="1 7" id="KW-1003">Cell membrane</keyword>
<evidence type="ECO:0000256" key="3">
    <source>
        <dbReference type="ARBA" id="ARBA00022989"/>
    </source>
</evidence>
<dbReference type="AlphaFoldDB" id="Q1IU88"/>
<dbReference type="InterPro" id="IPR003770">
    <property type="entry name" value="MLTG-like"/>
</dbReference>
<evidence type="ECO:0000256" key="6">
    <source>
        <dbReference type="ARBA" id="ARBA00023316"/>
    </source>
</evidence>
<keyword evidence="4 7" id="KW-0472">Membrane</keyword>
<evidence type="ECO:0000256" key="7">
    <source>
        <dbReference type="HAMAP-Rule" id="MF_02065"/>
    </source>
</evidence>
<dbReference type="Gene3D" id="3.30.1490.480">
    <property type="entry name" value="Endolytic murein transglycosylase"/>
    <property type="match status" value="1"/>
</dbReference>
<dbReference type="EMBL" id="CP000360">
    <property type="protein sequence ID" value="ABF39562.1"/>
    <property type="molecule type" value="Genomic_DNA"/>
</dbReference>
<evidence type="ECO:0000256" key="4">
    <source>
        <dbReference type="ARBA" id="ARBA00023136"/>
    </source>
</evidence>
<dbReference type="KEGG" id="aba:Acid345_0557"/>
<keyword evidence="9" id="KW-1185">Reference proteome</keyword>
<keyword evidence="2 7" id="KW-0812">Transmembrane</keyword>
<dbReference type="GO" id="GO:0008932">
    <property type="term" value="F:lytic endotransglycosylase activity"/>
    <property type="evidence" value="ECO:0007669"/>
    <property type="project" value="UniProtKB-UniRule"/>
</dbReference>
<dbReference type="STRING" id="204669.Acid345_0557"/>
<dbReference type="CDD" id="cd08010">
    <property type="entry name" value="MltG_like"/>
    <property type="match status" value="1"/>
</dbReference>
<keyword evidence="5 7" id="KW-0456">Lyase</keyword>
<dbReference type="eggNOG" id="COG1559">
    <property type="taxonomic scope" value="Bacteria"/>
</dbReference>
<dbReference type="Gene3D" id="3.30.160.60">
    <property type="entry name" value="Classic Zinc Finger"/>
    <property type="match status" value="1"/>
</dbReference>
<accession>Q1IU88</accession>
<feature type="site" description="Important for catalytic activity" evidence="7">
    <location>
        <position position="205"/>
    </location>
</feature>
<keyword evidence="7" id="KW-0997">Cell inner membrane</keyword>
<dbReference type="EC" id="4.2.2.29" evidence="7"/>
<dbReference type="GO" id="GO:0071555">
    <property type="term" value="P:cell wall organization"/>
    <property type="evidence" value="ECO:0007669"/>
    <property type="project" value="UniProtKB-KW"/>
</dbReference>
<dbReference type="EnsemblBacteria" id="ABF39562">
    <property type="protein sequence ID" value="ABF39562"/>
    <property type="gene ID" value="Acid345_0557"/>
</dbReference>
<dbReference type="GO" id="GO:0009252">
    <property type="term" value="P:peptidoglycan biosynthetic process"/>
    <property type="evidence" value="ECO:0007669"/>
    <property type="project" value="UniProtKB-UniRule"/>
</dbReference>
<evidence type="ECO:0000256" key="5">
    <source>
        <dbReference type="ARBA" id="ARBA00023239"/>
    </source>
</evidence>
<dbReference type="HOGENOM" id="CLU_025574_2_0_0"/>
<dbReference type="HAMAP" id="MF_02065">
    <property type="entry name" value="MltG"/>
    <property type="match status" value="1"/>
</dbReference>
<reference evidence="8 9" key="1">
    <citation type="journal article" date="2009" name="Appl. Environ. Microbiol.">
        <title>Three genomes from the phylum Acidobacteria provide insight into the lifestyles of these microorganisms in soils.</title>
        <authorList>
            <person name="Ward N.L."/>
            <person name="Challacombe J.F."/>
            <person name="Janssen P.H."/>
            <person name="Henrissat B."/>
            <person name="Coutinho P.M."/>
            <person name="Wu M."/>
            <person name="Xie G."/>
            <person name="Haft D.H."/>
            <person name="Sait M."/>
            <person name="Badger J."/>
            <person name="Barabote R.D."/>
            <person name="Bradley B."/>
            <person name="Brettin T.S."/>
            <person name="Brinkac L.M."/>
            <person name="Bruce D."/>
            <person name="Creasy T."/>
            <person name="Daugherty S.C."/>
            <person name="Davidsen T.M."/>
            <person name="DeBoy R.T."/>
            <person name="Detter J.C."/>
            <person name="Dodson R.J."/>
            <person name="Durkin A.S."/>
            <person name="Ganapathy A."/>
            <person name="Gwinn-Giglio M."/>
            <person name="Han C.S."/>
            <person name="Khouri H."/>
            <person name="Kiss H."/>
            <person name="Kothari S.P."/>
            <person name="Madupu R."/>
            <person name="Nelson K.E."/>
            <person name="Nelson W.C."/>
            <person name="Paulsen I."/>
            <person name="Penn K."/>
            <person name="Ren Q."/>
            <person name="Rosovitz M.J."/>
            <person name="Selengut J.D."/>
            <person name="Shrivastava S."/>
            <person name="Sullivan S.A."/>
            <person name="Tapia R."/>
            <person name="Thompson L.S."/>
            <person name="Watkins K.L."/>
            <person name="Yang Q."/>
            <person name="Yu C."/>
            <person name="Zafar N."/>
            <person name="Zhou L."/>
            <person name="Kuske C.R."/>
        </authorList>
    </citation>
    <scope>NUCLEOTIDE SEQUENCE [LARGE SCALE GENOMIC DNA]</scope>
    <source>
        <strain evidence="8 9">Ellin345</strain>
    </source>
</reference>
<dbReference type="Pfam" id="PF02618">
    <property type="entry name" value="YceG"/>
    <property type="match status" value="1"/>
</dbReference>
<dbReference type="PANTHER" id="PTHR30518:SF2">
    <property type="entry name" value="ENDOLYTIC MUREIN TRANSGLYCOSYLASE"/>
    <property type="match status" value="1"/>
</dbReference>
<keyword evidence="6 7" id="KW-0961">Cell wall biogenesis/degradation</keyword>
<dbReference type="RefSeq" id="WP_011521364.1">
    <property type="nucleotide sequence ID" value="NC_008009.1"/>
</dbReference>
<keyword evidence="3 7" id="KW-1133">Transmembrane helix</keyword>
<organism evidence="8 9">
    <name type="scientific">Koribacter versatilis (strain Ellin345)</name>
    <dbReference type="NCBI Taxonomy" id="204669"/>
    <lineage>
        <taxon>Bacteria</taxon>
        <taxon>Pseudomonadati</taxon>
        <taxon>Acidobacteriota</taxon>
        <taxon>Terriglobia</taxon>
        <taxon>Terriglobales</taxon>
        <taxon>Candidatus Korobacteraceae</taxon>
        <taxon>Candidatus Korobacter</taxon>
    </lineage>
</organism>
<comment type="catalytic activity">
    <reaction evidence="7">
        <text>a peptidoglycan chain = a peptidoglycan chain with N-acetyl-1,6-anhydromuramyl-[peptide] at the reducing end + a peptidoglycan chain with N-acetylglucosamine at the non-reducing end.</text>
        <dbReference type="EC" id="4.2.2.29"/>
    </reaction>
</comment>
<comment type="similarity">
    <text evidence="7">Belongs to the transglycosylase MltG family.</text>
</comment>
<evidence type="ECO:0000256" key="2">
    <source>
        <dbReference type="ARBA" id="ARBA00022692"/>
    </source>
</evidence>
<sequence>MRKFFSFVLLLVLAVAGWLAWALYLPVAPSEPKFVLLRPGWTTRHIARELKDNGIIRSDKAFLFMHILRGERSLKAGEYKFDSPANALNVRDRLTRGDIYVRQVTVPEGYNMFDIAQAVEQAGLGTAAEFLNAARQDLFLLKDVDPTAKSLEGYLFPDTYSFTRTMSSHDMATAMVHRFKQEAKALNLDSDVHRVVTMASIVEKETAVPDERPQVASVYYNRLDKNMTLAADPSVIYAALLNNRYRGTIYQSDLQYDSPYNTYKYAGLPPGPIANPGRAALAAAMHPAQTQYLYFVADAQGHHRFAATLDEHNRNVLAYRRAIAAK</sequence>
<evidence type="ECO:0000256" key="1">
    <source>
        <dbReference type="ARBA" id="ARBA00022475"/>
    </source>
</evidence>
<dbReference type="GO" id="GO:0005886">
    <property type="term" value="C:plasma membrane"/>
    <property type="evidence" value="ECO:0007669"/>
    <property type="project" value="UniProtKB-UniRule"/>
</dbReference>
<evidence type="ECO:0000313" key="9">
    <source>
        <dbReference type="Proteomes" id="UP000002432"/>
    </source>
</evidence>
<name>Q1IU88_KORVE</name>
<gene>
    <name evidence="7" type="primary">mltG</name>
    <name evidence="8" type="ordered locus">Acid345_0557</name>
</gene>
<dbReference type="OrthoDB" id="9814591at2"/>